<feature type="domain" description="Plastid lipid-associated protein/fibrillin conserved" evidence="3">
    <location>
        <begin position="232"/>
        <end position="384"/>
    </location>
</feature>
<dbReference type="InterPro" id="IPR039633">
    <property type="entry name" value="PAP"/>
</dbReference>
<comment type="subcellular location">
    <subcellularLocation>
        <location evidence="1">Plastid</location>
    </subcellularLocation>
</comment>
<dbReference type="PANTHER" id="PTHR31906">
    <property type="entry name" value="PLASTID-LIPID-ASSOCIATED PROTEIN 4, CHLOROPLASTIC-RELATED"/>
    <property type="match status" value="1"/>
</dbReference>
<evidence type="ECO:0000313" key="5">
    <source>
        <dbReference type="Proteomes" id="UP001497392"/>
    </source>
</evidence>
<gene>
    <name evidence="4" type="primary">g1185</name>
    <name evidence="4" type="ORF">VP750_LOCUS1025</name>
</gene>
<dbReference type="InterPro" id="IPR006843">
    <property type="entry name" value="PAP/fibrillin_dom"/>
</dbReference>
<dbReference type="EMBL" id="CAXHTA020000002">
    <property type="protein sequence ID" value="CAL5219366.1"/>
    <property type="molecule type" value="Genomic_DNA"/>
</dbReference>
<proteinExistence type="predicted"/>
<evidence type="ECO:0000313" key="4">
    <source>
        <dbReference type="EMBL" id="CAL5219366.1"/>
    </source>
</evidence>
<comment type="caution">
    <text evidence="4">The sequence shown here is derived from an EMBL/GenBank/DDBJ whole genome shotgun (WGS) entry which is preliminary data.</text>
</comment>
<name>A0ABP1FKB9_9CHLO</name>
<evidence type="ECO:0000259" key="3">
    <source>
        <dbReference type="Pfam" id="PF04755"/>
    </source>
</evidence>
<organism evidence="4 5">
    <name type="scientific">Coccomyxa viridis</name>
    <dbReference type="NCBI Taxonomy" id="1274662"/>
    <lineage>
        <taxon>Eukaryota</taxon>
        <taxon>Viridiplantae</taxon>
        <taxon>Chlorophyta</taxon>
        <taxon>core chlorophytes</taxon>
        <taxon>Trebouxiophyceae</taxon>
        <taxon>Trebouxiophyceae incertae sedis</taxon>
        <taxon>Coccomyxaceae</taxon>
        <taxon>Coccomyxa</taxon>
    </lineage>
</organism>
<dbReference type="Pfam" id="PF04755">
    <property type="entry name" value="PAP_fibrillin"/>
    <property type="match status" value="3"/>
</dbReference>
<keyword evidence="5" id="KW-1185">Reference proteome</keyword>
<keyword evidence="2" id="KW-0934">Plastid</keyword>
<feature type="domain" description="Plastid lipid-associated protein/fibrillin conserved" evidence="3">
    <location>
        <begin position="10"/>
        <end position="121"/>
    </location>
</feature>
<reference evidence="4 5" key="1">
    <citation type="submission" date="2024-06" db="EMBL/GenBank/DDBJ databases">
        <authorList>
            <person name="Kraege A."/>
            <person name="Thomma B."/>
        </authorList>
    </citation>
    <scope>NUCLEOTIDE SEQUENCE [LARGE SCALE GENOMIC DNA]</scope>
</reference>
<sequence length="388" mass="42231">MPVQNLSPEQAKKSILTGLQGVKGRGKSGIDAQQLEDFDAAVAVLEESGGLKAPTRSSLLEGRWRLLYTSRPGTASPIQQTFVGVDAFTVYQEILSTDSGVRINNIVSFGPTIGQLKVEAEGNTDSRPLPGFTPRKGKGLPIFGKSSNTPAKAKDLRIDFQFDTAAFDFKLLPFKVPYPVPFKLFGDETKGWLDITYLDPKGDFRLSRGNKGTLFVLTRDEPAKSRLVSALAARSSSAEIYKLVDELVASGESIKRPATSPAVAGKWRLRWSEQAKDANGLQKALANSIGNYQVVEGDAGPGQLQNVVDVAPFLKVRAIAGCEADKSAPARDKTLVNITEARVELFGIRIPLPFGNNATPGYVEWLYLDEDLRVTRGNKGSYFIHTRE</sequence>
<accession>A0ABP1FKB9</accession>
<feature type="domain" description="Plastid lipid-associated protein/fibrillin conserved" evidence="3">
    <location>
        <begin position="175"/>
        <end position="217"/>
    </location>
</feature>
<evidence type="ECO:0000256" key="1">
    <source>
        <dbReference type="ARBA" id="ARBA00004474"/>
    </source>
</evidence>
<dbReference type="Proteomes" id="UP001497392">
    <property type="component" value="Unassembled WGS sequence"/>
</dbReference>
<protein>
    <submittedName>
        <fullName evidence="4">G1185 protein</fullName>
    </submittedName>
</protein>
<evidence type="ECO:0000256" key="2">
    <source>
        <dbReference type="ARBA" id="ARBA00022640"/>
    </source>
</evidence>